<dbReference type="GO" id="GO:0005886">
    <property type="term" value="C:plasma membrane"/>
    <property type="evidence" value="ECO:0007669"/>
    <property type="project" value="UniProtKB-SubCell"/>
</dbReference>
<evidence type="ECO:0000256" key="9">
    <source>
        <dbReference type="SAM" id="SignalP"/>
    </source>
</evidence>
<reference evidence="11" key="2">
    <citation type="journal article" date="2021" name="PeerJ">
        <title>Extensive microbial diversity within the chicken gut microbiome revealed by metagenomics and culture.</title>
        <authorList>
            <person name="Gilroy R."/>
            <person name="Ravi A."/>
            <person name="Getino M."/>
            <person name="Pursley I."/>
            <person name="Horton D.L."/>
            <person name="Alikhan N.F."/>
            <person name="Baker D."/>
            <person name="Gharbi K."/>
            <person name="Hall N."/>
            <person name="Watson M."/>
            <person name="Adriaenssens E.M."/>
            <person name="Foster-Nyarko E."/>
            <person name="Jarju S."/>
            <person name="Secka A."/>
            <person name="Antonio M."/>
            <person name="Oren A."/>
            <person name="Chaudhuri R.R."/>
            <person name="La Ragione R."/>
            <person name="Hildebrand F."/>
            <person name="Pallen M.J."/>
        </authorList>
    </citation>
    <scope>NUCLEOTIDE SEQUENCE</scope>
    <source>
        <strain evidence="11">ChiBcolR7-354</strain>
    </source>
</reference>
<dbReference type="Proteomes" id="UP000824262">
    <property type="component" value="Unassembled WGS sequence"/>
</dbReference>
<evidence type="ECO:0000256" key="8">
    <source>
        <dbReference type="ARBA" id="ARBA00023288"/>
    </source>
</evidence>
<organism evidence="11 12">
    <name type="scientific">Candidatus Scatomorpha intestinavium</name>
    <dbReference type="NCBI Taxonomy" id="2840922"/>
    <lineage>
        <taxon>Bacteria</taxon>
        <taxon>Bacillati</taxon>
        <taxon>Bacillota</taxon>
        <taxon>Clostridia</taxon>
        <taxon>Eubacteriales</taxon>
        <taxon>Candidatus Scatomorpha</taxon>
    </lineage>
</organism>
<keyword evidence="7" id="KW-0564">Palmitate</keyword>
<dbReference type="GO" id="GO:0006817">
    <property type="term" value="P:phosphate ion transport"/>
    <property type="evidence" value="ECO:0007669"/>
    <property type="project" value="UniProtKB-KW"/>
</dbReference>
<evidence type="ECO:0000256" key="7">
    <source>
        <dbReference type="ARBA" id="ARBA00023139"/>
    </source>
</evidence>
<evidence type="ECO:0000256" key="4">
    <source>
        <dbReference type="ARBA" id="ARBA00011529"/>
    </source>
</evidence>
<feature type="domain" description="PBP" evidence="10">
    <location>
        <begin position="111"/>
        <end position="238"/>
    </location>
</feature>
<comment type="caution">
    <text evidence="11">The sequence shown here is derived from an EMBL/GenBank/DDBJ whole genome shotgun (WGS) entry which is preliminary data.</text>
</comment>
<sequence length="290" mass="29831">MKKLLPLTIILALALSACGDFAPEATAEPSAAPEYSFTEETYPALAASAAAEELADAVTAIMLGTDRETAAERVISCTSAEAWDSLGSGACAIVIAAGAGDIPDGVETEAIAQDALVFYVSESNPVDSLTLRELEDIFDGDETSWDAFGGGEEDIIIMGREAGSGSVAALSSLVGCDEELVTAVNEYETASGVIGFGFYYPCVTQGLADGYKIISVEGVAPSAETVASGEYPLTVEYLVGISSSAAEDSPERTLYDWLCGSVGQAFISSQGYFAPSAAENSAPEAEGVTE</sequence>
<evidence type="ECO:0000313" key="11">
    <source>
        <dbReference type="EMBL" id="HIQ79073.1"/>
    </source>
</evidence>
<feature type="chain" id="PRO_5038931151" evidence="9">
    <location>
        <begin position="23"/>
        <end position="290"/>
    </location>
</feature>
<dbReference type="Gene3D" id="3.40.190.10">
    <property type="entry name" value="Periplasmic binding protein-like II"/>
    <property type="match status" value="2"/>
</dbReference>
<comment type="subcellular location">
    <subcellularLocation>
        <location evidence="2">Cell membrane</location>
        <topology evidence="2">Lipid-anchor</topology>
    </subcellularLocation>
</comment>
<evidence type="ECO:0000313" key="12">
    <source>
        <dbReference type="Proteomes" id="UP000824262"/>
    </source>
</evidence>
<evidence type="ECO:0000256" key="3">
    <source>
        <dbReference type="ARBA" id="ARBA00008725"/>
    </source>
</evidence>
<comment type="function">
    <text evidence="1">Part of the ABC transporter complex PstSACB involved in phosphate import.</text>
</comment>
<protein>
    <submittedName>
        <fullName evidence="11">Substrate-binding domain-containing protein</fullName>
    </submittedName>
</protein>
<dbReference type="InterPro" id="IPR024370">
    <property type="entry name" value="PBP_domain"/>
</dbReference>
<dbReference type="AlphaFoldDB" id="A0A9D1CT44"/>
<reference evidence="11" key="1">
    <citation type="submission" date="2020-10" db="EMBL/GenBank/DDBJ databases">
        <authorList>
            <person name="Gilroy R."/>
        </authorList>
    </citation>
    <scope>NUCLEOTIDE SEQUENCE</scope>
    <source>
        <strain evidence="11">ChiBcolR7-354</strain>
    </source>
</reference>
<name>A0A9D1CT44_9FIRM</name>
<comment type="similarity">
    <text evidence="3">Belongs to the PstS family.</text>
</comment>
<dbReference type="Pfam" id="PF12849">
    <property type="entry name" value="PBP_like_2"/>
    <property type="match status" value="1"/>
</dbReference>
<dbReference type="PANTHER" id="PTHR30570:SF1">
    <property type="entry name" value="PHOSPHATE-BINDING PROTEIN PSTS"/>
    <property type="match status" value="1"/>
</dbReference>
<feature type="signal peptide" evidence="9">
    <location>
        <begin position="1"/>
        <end position="22"/>
    </location>
</feature>
<gene>
    <name evidence="11" type="ORF">IAB77_07430</name>
</gene>
<evidence type="ECO:0000256" key="2">
    <source>
        <dbReference type="ARBA" id="ARBA00004193"/>
    </source>
</evidence>
<evidence type="ECO:0000256" key="6">
    <source>
        <dbReference type="ARBA" id="ARBA00022729"/>
    </source>
</evidence>
<evidence type="ECO:0000256" key="1">
    <source>
        <dbReference type="ARBA" id="ARBA00002841"/>
    </source>
</evidence>
<keyword evidence="6 9" id="KW-0732">Signal</keyword>
<keyword evidence="5" id="KW-0592">Phosphate transport</keyword>
<dbReference type="EMBL" id="DVGA01000075">
    <property type="protein sequence ID" value="HIQ79073.1"/>
    <property type="molecule type" value="Genomic_DNA"/>
</dbReference>
<keyword evidence="8" id="KW-0449">Lipoprotein</keyword>
<accession>A0A9D1CT44</accession>
<dbReference type="InterPro" id="IPR050811">
    <property type="entry name" value="Phosphate_ABC_transporter"/>
</dbReference>
<proteinExistence type="inferred from homology"/>
<evidence type="ECO:0000259" key="10">
    <source>
        <dbReference type="Pfam" id="PF12849"/>
    </source>
</evidence>
<dbReference type="PANTHER" id="PTHR30570">
    <property type="entry name" value="PERIPLASMIC PHOSPHATE BINDING COMPONENT OF PHOSPHATE ABC TRANSPORTER"/>
    <property type="match status" value="1"/>
</dbReference>
<keyword evidence="5" id="KW-0813">Transport</keyword>
<comment type="subunit">
    <text evidence="4">The complex is composed of two ATP-binding proteins (PstB), two transmembrane proteins (PstC and PstA) and a solute-binding protein (PstS).</text>
</comment>
<dbReference type="SUPFAM" id="SSF53850">
    <property type="entry name" value="Periplasmic binding protein-like II"/>
    <property type="match status" value="1"/>
</dbReference>
<dbReference type="PROSITE" id="PS51257">
    <property type="entry name" value="PROKAR_LIPOPROTEIN"/>
    <property type="match status" value="1"/>
</dbReference>
<evidence type="ECO:0000256" key="5">
    <source>
        <dbReference type="ARBA" id="ARBA00022592"/>
    </source>
</evidence>